<dbReference type="eggNOG" id="ENOG503059E">
    <property type="taxonomic scope" value="Bacteria"/>
</dbReference>
<organism evidence="2 3">
    <name type="scientific">Gracilinema caldarium (strain ATCC 51460 / DSM 7334 / H1)</name>
    <name type="common">Treponema caldarium</name>
    <dbReference type="NCBI Taxonomy" id="744872"/>
    <lineage>
        <taxon>Bacteria</taxon>
        <taxon>Pseudomonadati</taxon>
        <taxon>Spirochaetota</taxon>
        <taxon>Spirochaetia</taxon>
        <taxon>Spirochaetales</taxon>
        <taxon>Breznakiellaceae</taxon>
        <taxon>Gracilinema</taxon>
    </lineage>
</organism>
<dbReference type="STRING" id="744872.Spica_0915"/>
<feature type="transmembrane region" description="Helical" evidence="1">
    <location>
        <begin position="46"/>
        <end position="65"/>
    </location>
</feature>
<dbReference type="AlphaFoldDB" id="F8F1L2"/>
<accession>F8F1L2</accession>
<name>F8F1L2_GRAC1</name>
<keyword evidence="1" id="KW-1133">Transmembrane helix</keyword>
<dbReference type="HOGENOM" id="CLU_150567_0_0_12"/>
<dbReference type="RefSeq" id="WP_013968376.1">
    <property type="nucleotide sequence ID" value="NC_015732.1"/>
</dbReference>
<keyword evidence="1" id="KW-0812">Transmembrane</keyword>
<protein>
    <submittedName>
        <fullName evidence="2">Uncharacterized protein</fullName>
    </submittedName>
</protein>
<evidence type="ECO:0000313" key="3">
    <source>
        <dbReference type="Proteomes" id="UP000000503"/>
    </source>
</evidence>
<evidence type="ECO:0000256" key="1">
    <source>
        <dbReference type="SAM" id="Phobius"/>
    </source>
</evidence>
<dbReference type="KEGG" id="scd:Spica_0915"/>
<keyword evidence="3" id="KW-1185">Reference proteome</keyword>
<keyword evidence="1" id="KW-0472">Membrane</keyword>
<dbReference type="Proteomes" id="UP000000503">
    <property type="component" value="Chromosome"/>
</dbReference>
<dbReference type="OrthoDB" id="92590at2"/>
<gene>
    <name evidence="2" type="ordered locus">Spica_0915</name>
</gene>
<dbReference type="EMBL" id="CP002868">
    <property type="protein sequence ID" value="AEJ19065.1"/>
    <property type="molecule type" value="Genomic_DNA"/>
</dbReference>
<sequence>MTKEELTSQMDARMLEEINNFYKERERIRDAIGKIGGIQYSKADTIVNIIFIILVVGFFSIELVFKPLPTTISIEIGVFLVSLKIVWMIHANQKFNHFVFWVLNSLEFRMNTNTHLLEELEKKIDLLQQ</sequence>
<reference evidence="3" key="1">
    <citation type="journal article" date="2013" name="Stand. Genomic Sci.">
        <title>Genome sequence of the thermophilic fresh-water bacterium Spirochaeta caldaria type strain (H1(T)), reclassification of Spirochaeta caldaria, Spirochaeta stenostrepta, and Spirochaeta zuelzerae in the genus Treponema as Treponema caldaria comb. nov., Treponema stenostrepta comb. nov., and Treponema zuelzerae comb. nov., and emendation of the genus Treponema.</title>
        <authorList>
            <person name="Abt B."/>
            <person name="Goker M."/>
            <person name="Scheuner C."/>
            <person name="Han C."/>
            <person name="Lu M."/>
            <person name="Misra M."/>
            <person name="Lapidus A."/>
            <person name="Nolan M."/>
            <person name="Lucas S."/>
            <person name="Hammon N."/>
            <person name="Deshpande S."/>
            <person name="Cheng J.F."/>
            <person name="Tapia R."/>
            <person name="Goodwin L.A."/>
            <person name="Pitluck S."/>
            <person name="Liolios K."/>
            <person name="Pagani I."/>
            <person name="Ivanova N."/>
            <person name="Mavromatis K."/>
            <person name="Mikhailova N."/>
            <person name="Huntemann M."/>
            <person name="Pati A."/>
            <person name="Chen A."/>
            <person name="Palaniappan K."/>
            <person name="Land M."/>
            <person name="Hauser L."/>
            <person name="Jeffries C.D."/>
            <person name="Rohde M."/>
            <person name="Spring S."/>
            <person name="Gronow S."/>
            <person name="Detter J.C."/>
            <person name="Bristow J."/>
            <person name="Eisen J.A."/>
            <person name="Markowitz V."/>
            <person name="Hugenholtz P."/>
            <person name="Kyrpides N.C."/>
            <person name="Woyke T."/>
            <person name="Klenk H.P."/>
        </authorList>
    </citation>
    <scope>NUCLEOTIDE SEQUENCE</scope>
    <source>
        <strain evidence="3">ATCC 51460 / DSM 7334 / H1</strain>
    </source>
</reference>
<proteinExistence type="predicted"/>
<evidence type="ECO:0000313" key="2">
    <source>
        <dbReference type="EMBL" id="AEJ19065.1"/>
    </source>
</evidence>
<feature type="transmembrane region" description="Helical" evidence="1">
    <location>
        <begin position="71"/>
        <end position="89"/>
    </location>
</feature>